<proteinExistence type="inferred from homology"/>
<reference evidence="6" key="1">
    <citation type="submission" date="2014-07" db="EMBL/GenBank/DDBJ databases">
        <title>Identification of a novel salt tolerance gene in wild soybean by whole-genome sequencing.</title>
        <authorList>
            <person name="Lam H.-M."/>
            <person name="Qi X."/>
            <person name="Li M.-W."/>
            <person name="Liu X."/>
            <person name="Xie M."/>
            <person name="Ni M."/>
            <person name="Xu X."/>
        </authorList>
    </citation>
    <scope>NUCLEOTIDE SEQUENCE [LARGE SCALE GENOMIC DNA]</scope>
    <source>
        <tissue evidence="6">Root</tissue>
    </source>
</reference>
<dbReference type="PANTHER" id="PTHR36710">
    <property type="entry name" value="PECTINESTERASE INHIBITOR-LIKE"/>
    <property type="match status" value="1"/>
</dbReference>
<feature type="chain" id="PRO_5002077474" evidence="4">
    <location>
        <begin position="22"/>
        <end position="179"/>
    </location>
</feature>
<protein>
    <submittedName>
        <fullName evidence="6">Pectinesterase inhibitor</fullName>
    </submittedName>
</protein>
<dbReference type="FunFam" id="1.20.140.40:FF:000008">
    <property type="entry name" value="Invertase/pectin methylesterase inhibitor family protein"/>
    <property type="match status" value="1"/>
</dbReference>
<dbReference type="AlphaFoldDB" id="A0A0B2S042"/>
<dbReference type="CDD" id="cd15797">
    <property type="entry name" value="PMEI"/>
    <property type="match status" value="1"/>
</dbReference>
<dbReference type="PANTHER" id="PTHR36710:SF20">
    <property type="entry name" value="PECTINESTERASE INHIBITOR DOMAIN PROTEIN"/>
    <property type="match status" value="1"/>
</dbReference>
<dbReference type="GO" id="GO:0046910">
    <property type="term" value="F:pectinesterase inhibitor activity"/>
    <property type="evidence" value="ECO:0007669"/>
    <property type="project" value="InterPro"/>
</dbReference>
<name>A0A0B2S042_GLYSO</name>
<dbReference type="InterPro" id="IPR006501">
    <property type="entry name" value="Pectinesterase_inhib_dom"/>
</dbReference>
<evidence type="ECO:0000256" key="4">
    <source>
        <dbReference type="SAM" id="SignalP"/>
    </source>
</evidence>
<evidence type="ECO:0000313" key="6">
    <source>
        <dbReference type="EMBL" id="KHN37517.1"/>
    </source>
</evidence>
<dbReference type="InterPro" id="IPR052421">
    <property type="entry name" value="PCW_Enzyme_Inhibitor"/>
</dbReference>
<comment type="similarity">
    <text evidence="3">Belongs to the PMEI family.</text>
</comment>
<accession>A0A0B2S042</accession>
<feature type="domain" description="Pectinesterase inhibitor" evidence="5">
    <location>
        <begin position="27"/>
        <end position="142"/>
    </location>
</feature>
<dbReference type="SUPFAM" id="SSF101148">
    <property type="entry name" value="Plant invertase/pectin methylesterase inhibitor"/>
    <property type="match status" value="1"/>
</dbReference>
<dbReference type="EMBL" id="KN646955">
    <property type="protein sequence ID" value="KHN37517.1"/>
    <property type="molecule type" value="Genomic_DNA"/>
</dbReference>
<dbReference type="InterPro" id="IPR034086">
    <property type="entry name" value="PMEI_plant"/>
</dbReference>
<dbReference type="Pfam" id="PF04043">
    <property type="entry name" value="PMEI"/>
    <property type="match status" value="1"/>
</dbReference>
<evidence type="ECO:0000259" key="5">
    <source>
        <dbReference type="Pfam" id="PF04043"/>
    </source>
</evidence>
<evidence type="ECO:0000256" key="3">
    <source>
        <dbReference type="ARBA" id="ARBA00038471"/>
    </source>
</evidence>
<evidence type="ECO:0000256" key="2">
    <source>
        <dbReference type="ARBA" id="ARBA00023157"/>
    </source>
</evidence>
<keyword evidence="2" id="KW-1015">Disulfide bond</keyword>
<dbReference type="NCBIfam" id="TIGR01614">
    <property type="entry name" value="PME_inhib"/>
    <property type="match status" value="1"/>
</dbReference>
<sequence length="179" mass="19832">MTHNFSSLVFLLFLFVASSYAIQGAELDAICKQSKNPTFCFNLLNSIPGGATDANLVDLVQYALDVTRVNLTTTTKLIKRLIRRNPNDIEARDHYTLCLNRIHQGAFDAVKSTEAILKSREFYILNSIACGIRTQIDLCIDGESPSDTPYNDTSLLPAYASVISEVVEIIVIISNLLDK</sequence>
<keyword evidence="1 4" id="KW-0732">Signal</keyword>
<organism evidence="6">
    <name type="scientific">Glycine soja</name>
    <name type="common">Wild soybean</name>
    <dbReference type="NCBI Taxonomy" id="3848"/>
    <lineage>
        <taxon>Eukaryota</taxon>
        <taxon>Viridiplantae</taxon>
        <taxon>Streptophyta</taxon>
        <taxon>Embryophyta</taxon>
        <taxon>Tracheophyta</taxon>
        <taxon>Spermatophyta</taxon>
        <taxon>Magnoliopsida</taxon>
        <taxon>eudicotyledons</taxon>
        <taxon>Gunneridae</taxon>
        <taxon>Pentapetalae</taxon>
        <taxon>rosids</taxon>
        <taxon>fabids</taxon>
        <taxon>Fabales</taxon>
        <taxon>Fabaceae</taxon>
        <taxon>Papilionoideae</taxon>
        <taxon>50 kb inversion clade</taxon>
        <taxon>NPAAA clade</taxon>
        <taxon>indigoferoid/millettioid clade</taxon>
        <taxon>Phaseoleae</taxon>
        <taxon>Glycine</taxon>
        <taxon>Glycine subgen. Soja</taxon>
    </lineage>
</organism>
<feature type="signal peptide" evidence="4">
    <location>
        <begin position="1"/>
        <end position="21"/>
    </location>
</feature>
<gene>
    <name evidence="6" type="ORF">glysoja_034383</name>
</gene>
<dbReference type="Gene3D" id="1.20.140.40">
    <property type="entry name" value="Invertase/pectin methylesterase inhibitor family protein"/>
    <property type="match status" value="1"/>
</dbReference>
<evidence type="ECO:0000256" key="1">
    <source>
        <dbReference type="ARBA" id="ARBA00022729"/>
    </source>
</evidence>
<dbReference type="SMR" id="A0A0B2S042"/>
<dbReference type="Proteomes" id="UP000053555">
    <property type="component" value="Unassembled WGS sequence"/>
</dbReference>
<dbReference type="InterPro" id="IPR035513">
    <property type="entry name" value="Invertase/methylesterase_inhib"/>
</dbReference>